<evidence type="ECO:0000256" key="4">
    <source>
        <dbReference type="ARBA" id="ARBA00022989"/>
    </source>
</evidence>
<dbReference type="Pfam" id="PF01384">
    <property type="entry name" value="PHO4"/>
    <property type="match status" value="1"/>
</dbReference>
<feature type="transmembrane region" description="Helical" evidence="6">
    <location>
        <begin position="323"/>
        <end position="346"/>
    </location>
</feature>
<accession>A0ABS4SG92</accession>
<feature type="transmembrane region" description="Helical" evidence="6">
    <location>
        <begin position="235"/>
        <end position="258"/>
    </location>
</feature>
<evidence type="ECO:0000313" key="7">
    <source>
        <dbReference type="EMBL" id="MBP2291584.1"/>
    </source>
</evidence>
<keyword evidence="2" id="KW-0813">Transport</keyword>
<comment type="subcellular location">
    <subcellularLocation>
        <location evidence="1">Membrane</location>
        <topology evidence="1">Multi-pass membrane protein</topology>
    </subcellularLocation>
</comment>
<dbReference type="PANTHER" id="PTHR11101">
    <property type="entry name" value="PHOSPHATE TRANSPORTER"/>
    <property type="match status" value="1"/>
</dbReference>
<keyword evidence="3 6" id="KW-0812">Transmembrane</keyword>
<keyword evidence="4 6" id="KW-1133">Transmembrane helix</keyword>
<dbReference type="EMBL" id="JAGINP010000004">
    <property type="protein sequence ID" value="MBP2291584.1"/>
    <property type="molecule type" value="Genomic_DNA"/>
</dbReference>
<dbReference type="Proteomes" id="UP000781958">
    <property type="component" value="Unassembled WGS sequence"/>
</dbReference>
<dbReference type="InterPro" id="IPR001204">
    <property type="entry name" value="Phos_transporter"/>
</dbReference>
<evidence type="ECO:0000256" key="1">
    <source>
        <dbReference type="ARBA" id="ARBA00004141"/>
    </source>
</evidence>
<name>A0ABS4SG92_9PROT</name>
<protein>
    <submittedName>
        <fullName evidence="7">PiT family inorganic phosphate transporter</fullName>
    </submittedName>
</protein>
<feature type="transmembrane region" description="Helical" evidence="6">
    <location>
        <begin position="21"/>
        <end position="45"/>
    </location>
</feature>
<evidence type="ECO:0000256" key="3">
    <source>
        <dbReference type="ARBA" id="ARBA00022692"/>
    </source>
</evidence>
<evidence type="ECO:0000256" key="2">
    <source>
        <dbReference type="ARBA" id="ARBA00022448"/>
    </source>
</evidence>
<comment type="caution">
    <text evidence="7">The sequence shown here is derived from an EMBL/GenBank/DDBJ whole genome shotgun (WGS) entry which is preliminary data.</text>
</comment>
<feature type="transmembrane region" description="Helical" evidence="6">
    <location>
        <begin position="65"/>
        <end position="86"/>
    </location>
</feature>
<organism evidence="7 8">
    <name type="scientific">Azospirillum rugosum</name>
    <dbReference type="NCBI Taxonomy" id="416170"/>
    <lineage>
        <taxon>Bacteria</taxon>
        <taxon>Pseudomonadati</taxon>
        <taxon>Pseudomonadota</taxon>
        <taxon>Alphaproteobacteria</taxon>
        <taxon>Rhodospirillales</taxon>
        <taxon>Azospirillaceae</taxon>
        <taxon>Azospirillum</taxon>
    </lineage>
</organism>
<feature type="transmembrane region" description="Helical" evidence="6">
    <location>
        <begin position="98"/>
        <end position="117"/>
    </location>
</feature>
<gene>
    <name evidence="7" type="ORF">J2851_001333</name>
</gene>
<sequence>MTRDTGPRLLRHHTDLIPMEAATLALPIVVGLIGVALLFDFLNGLHDAANSIATVVSTRVLKPQAAVAMAAFFNFIAFLFFGLHVATTIGTGIVGGGVVDANVIFGALMGAIVWNLITWWLGIPSSSSHALIGGLVGAGVAKAGWGAVVVSGLAKTASAIVLSPVVGFVLASIMMIAVSWGFRRRAPFAVDRLFRHLQIVSASLYSLGHGGNDAQKTMGIIAVLLYSQGMLGAEFYVPFWVVLSCQACMGLGTLFGGWRIVKTMGSKLTELKPVQGSCAETGGALTLFAATWLGVPVSTTHTITGAIIGVGATRRTSAVRWGLAHGIVIAWVVTLPATALVGALFYEVSLLLW</sequence>
<reference evidence="7 8" key="1">
    <citation type="submission" date="2021-03" db="EMBL/GenBank/DDBJ databases">
        <title>Genomic Encyclopedia of Type Strains, Phase III (KMG-III): the genomes of soil and plant-associated and newly described type strains.</title>
        <authorList>
            <person name="Whitman W."/>
        </authorList>
    </citation>
    <scope>NUCLEOTIDE SEQUENCE [LARGE SCALE GENOMIC DNA]</scope>
    <source>
        <strain evidence="7 8">IMMIB AFH-6</strain>
    </source>
</reference>
<feature type="transmembrane region" description="Helical" evidence="6">
    <location>
        <begin position="160"/>
        <end position="182"/>
    </location>
</feature>
<proteinExistence type="predicted"/>
<dbReference type="PANTHER" id="PTHR11101:SF80">
    <property type="entry name" value="PHOSPHATE TRANSPORTER"/>
    <property type="match status" value="1"/>
</dbReference>
<feature type="transmembrane region" description="Helical" evidence="6">
    <location>
        <begin position="129"/>
        <end position="153"/>
    </location>
</feature>
<evidence type="ECO:0000256" key="5">
    <source>
        <dbReference type="ARBA" id="ARBA00023136"/>
    </source>
</evidence>
<keyword evidence="5 6" id="KW-0472">Membrane</keyword>
<evidence type="ECO:0000313" key="8">
    <source>
        <dbReference type="Proteomes" id="UP000781958"/>
    </source>
</evidence>
<keyword evidence="8" id="KW-1185">Reference proteome</keyword>
<dbReference type="RefSeq" id="WP_417281613.1">
    <property type="nucleotide sequence ID" value="NZ_JAGINP010000004.1"/>
</dbReference>
<evidence type="ECO:0000256" key="6">
    <source>
        <dbReference type="SAM" id="Phobius"/>
    </source>
</evidence>